<keyword evidence="1" id="KW-0175">Coiled coil</keyword>
<dbReference type="Proteomes" id="UP000275772">
    <property type="component" value="Unassembled WGS sequence"/>
</dbReference>
<dbReference type="AlphaFoldDB" id="A0A383UPU2"/>
<reference evidence="3 4" key="1">
    <citation type="submission" date="2017-11" db="EMBL/GenBank/DDBJ databases">
        <authorList>
            <person name="Kracher B."/>
        </authorList>
    </citation>
    <scope>NUCLEOTIDE SEQUENCE [LARGE SCALE GENOMIC DNA]</scope>
    <source>
        <strain evidence="3 4">RACE1</strain>
    </source>
</reference>
<dbReference type="EMBL" id="UNSH01000036">
    <property type="protein sequence ID" value="SZF01282.1"/>
    <property type="molecule type" value="Genomic_DNA"/>
</dbReference>
<sequence>MRIALDQENIASVQNQMQISKSTSRNIRGYHPKTPHNRHPKTSLLNPLQDENLTTVFGKKFGKYNDNENAENNGKNNALFDKDVFATPIGPRTRAPLGAKTTNAKAKVFQTPRALAPPNEEHEFPQKPSIAQISKKVKNVNINNLETDGKEKPLREREVEYCPPKPKDLPYQSDTFPDNCIDYANIHTKNILRNLQKSHLSHIIDESGRAKLERENIKSYQEDIKEVDKAILRMMDEEWTVDDSSETTVLSENKIPHGQIKNIVTGDQIGPFFSSTGPCTLTSRKAASILSCTHITEDRPGQRKSKLPTPTPSFLSKYYFKSNCHSKKHLNIVNTHSDSKYIRSAAISRSTIGYSKGREVPLNLHKPKDTQRNSKRSVSCLSIGSDITITPERFELESELRDPYFLEIFKTEEEELEPGLRGESQDHFRMDENDECFIILPSQDMS</sequence>
<feature type="coiled-coil region" evidence="1">
    <location>
        <begin position="210"/>
        <end position="237"/>
    </location>
</feature>
<evidence type="ECO:0000256" key="2">
    <source>
        <dbReference type="SAM" id="MobiDB-lite"/>
    </source>
</evidence>
<evidence type="ECO:0000256" key="1">
    <source>
        <dbReference type="SAM" id="Coils"/>
    </source>
</evidence>
<protein>
    <submittedName>
        <fullName evidence="3">Uncharacterized protein</fullName>
    </submittedName>
</protein>
<dbReference type="VEuPathDB" id="FungiDB:BLGHR1_12042"/>
<name>A0A383UPU2_BLUHO</name>
<accession>A0A383UPU2</accession>
<feature type="compositionally biased region" description="Basic residues" evidence="2">
    <location>
        <begin position="28"/>
        <end position="41"/>
    </location>
</feature>
<feature type="region of interest" description="Disordered" evidence="2">
    <location>
        <begin position="18"/>
        <end position="45"/>
    </location>
</feature>
<evidence type="ECO:0000313" key="3">
    <source>
        <dbReference type="EMBL" id="SZF01282.1"/>
    </source>
</evidence>
<gene>
    <name evidence="3" type="ORF">BLGHR1_12042</name>
</gene>
<organism evidence="3 4">
    <name type="scientific">Blumeria hordei</name>
    <name type="common">Barley powdery mildew</name>
    <name type="synonym">Blumeria graminis f. sp. hordei</name>
    <dbReference type="NCBI Taxonomy" id="2867405"/>
    <lineage>
        <taxon>Eukaryota</taxon>
        <taxon>Fungi</taxon>
        <taxon>Dikarya</taxon>
        <taxon>Ascomycota</taxon>
        <taxon>Pezizomycotina</taxon>
        <taxon>Leotiomycetes</taxon>
        <taxon>Erysiphales</taxon>
        <taxon>Erysiphaceae</taxon>
        <taxon>Blumeria</taxon>
    </lineage>
</organism>
<proteinExistence type="predicted"/>
<evidence type="ECO:0000313" key="4">
    <source>
        <dbReference type="Proteomes" id="UP000275772"/>
    </source>
</evidence>